<reference evidence="1 2" key="1">
    <citation type="journal article" date="2022" name="New Phytol.">
        <title>Ecological generalism drives hyperdiversity of secondary metabolite gene clusters in xylarialean endophytes.</title>
        <authorList>
            <person name="Franco M.E.E."/>
            <person name="Wisecaver J.H."/>
            <person name="Arnold A.E."/>
            <person name="Ju Y.M."/>
            <person name="Slot J.C."/>
            <person name="Ahrendt S."/>
            <person name="Moore L.P."/>
            <person name="Eastman K.E."/>
            <person name="Scott K."/>
            <person name="Konkel Z."/>
            <person name="Mondo S.J."/>
            <person name="Kuo A."/>
            <person name="Hayes R.D."/>
            <person name="Haridas S."/>
            <person name="Andreopoulos B."/>
            <person name="Riley R."/>
            <person name="LaButti K."/>
            <person name="Pangilinan J."/>
            <person name="Lipzen A."/>
            <person name="Amirebrahimi M."/>
            <person name="Yan J."/>
            <person name="Adam C."/>
            <person name="Keymanesh K."/>
            <person name="Ng V."/>
            <person name="Louie K."/>
            <person name="Northen T."/>
            <person name="Drula E."/>
            <person name="Henrissat B."/>
            <person name="Hsieh H.M."/>
            <person name="Youens-Clark K."/>
            <person name="Lutzoni F."/>
            <person name="Miadlikowska J."/>
            <person name="Eastwood D.C."/>
            <person name="Hamelin R.C."/>
            <person name="Grigoriev I.V."/>
            <person name="U'Ren J.M."/>
        </authorList>
    </citation>
    <scope>NUCLEOTIDE SEQUENCE [LARGE SCALE GENOMIC DNA]</scope>
    <source>
        <strain evidence="1 2">ER1909</strain>
    </source>
</reference>
<organism evidence="1 2">
    <name type="scientific">Hypoxylon rubiginosum</name>
    <dbReference type="NCBI Taxonomy" id="110542"/>
    <lineage>
        <taxon>Eukaryota</taxon>
        <taxon>Fungi</taxon>
        <taxon>Dikarya</taxon>
        <taxon>Ascomycota</taxon>
        <taxon>Pezizomycotina</taxon>
        <taxon>Sordariomycetes</taxon>
        <taxon>Xylariomycetidae</taxon>
        <taxon>Xylariales</taxon>
        <taxon>Hypoxylaceae</taxon>
        <taxon>Hypoxylon</taxon>
    </lineage>
</organism>
<evidence type="ECO:0000313" key="2">
    <source>
        <dbReference type="Proteomes" id="UP001497680"/>
    </source>
</evidence>
<accession>A0ACC0DCH5</accession>
<protein>
    <submittedName>
        <fullName evidence="1">Uncharacterized protein</fullName>
    </submittedName>
</protein>
<gene>
    <name evidence="1" type="ORF">F4821DRAFT_228932</name>
</gene>
<sequence>MVISRVKELKKSSTNIGLAYLYCRHSEKSQSPLLFIQTLLHQLLGQLYQIPDDIISYYEINVRMLLSNPATDEYENLLGQVLGLFDRAYIIVDALDECRDDDDDDSRPDTRHRFLQTLRHLAGHIHLLITSRDEYPPRGHVFQHSMKVYTTDEDIETYVEYRIQNSGRLRELVDKDLCKKMKTKLVQKSAGMFLPARLYMDHLKQVAAKGIEKLVEDTCKDLPSFSDDKIQETYHQAYQMILKNILEQNHDDIILMLKVISWIIFAKRPSEISVRLVQEAFILDNGILPTENEPQDSFIKLVLSICRGLVVLDHKGDNLRLVHYTADEYFASPPVQKKFFADAEEQIARTCLVCLTHDINVLGGRPLYEYASRHWGHHARNFEERLFDEMKTFLSSTDMSASFNTVVNDLPEDWKPQSLGNVQTPAIHPLHVTAYFGLNEMTTHFLFDGERGVNIEVSDCRGWTPMRWAIIGTSLRMVELLFSQGASITSLDIQDEHIIFWAVGKRNGILFADNVVLSGTERRIIGNVTVINPSQSFAAVLPIAVASRTSQKIMNFLLKNVENPNTKREKDGRTLLSVVAENWQWNNVSILLDRKADVDLEDTEGLTPLLWALRPPRQAIHITSVSASNYSSACIGDVIDVVPSTRFSIEQDTWIEETVEHAICCLVGENLEARDQDGRTALSLAAENRFHNVLDYLLKRAASVNTTDNKSMTPLHYACSLPCFKLIRTDRLLCENQAEVKLGSPELPQTPLNIAQTLFPAQFAGHGVDLLLISGAQTSIENCDGFTPSDLASIDGLASITHKLSVVSQKDSHGTPAAENHQMEDYQALVLSMLSGRTIIRISSVIVQDWSNLIISSNTYIDRIETSNRSQALILDNFHINSLAASGMSVVKFPAAKTIGSSMSHVTDAHEQEDSQFETHPELDSSLVMTDSWCKANPTVNRIRLIEGRDNSQLIICGEFTTNRLEIKNKCQMRVYSTCHIHSISLQDNSELIVHGKLIINHLEMINQCQLRVWGTCHIDYINSQDDSLLIIHGNLTTDRLEMTNNCQMRVRGTCYIDYFNSQDNSGCHVNGKITVDHFENH</sequence>
<proteinExistence type="predicted"/>
<name>A0ACC0DCH5_9PEZI</name>
<dbReference type="EMBL" id="MU394291">
    <property type="protein sequence ID" value="KAI6090261.1"/>
    <property type="molecule type" value="Genomic_DNA"/>
</dbReference>
<evidence type="ECO:0000313" key="1">
    <source>
        <dbReference type="EMBL" id="KAI6090261.1"/>
    </source>
</evidence>
<comment type="caution">
    <text evidence="1">The sequence shown here is derived from an EMBL/GenBank/DDBJ whole genome shotgun (WGS) entry which is preliminary data.</text>
</comment>
<keyword evidence="2" id="KW-1185">Reference proteome</keyword>
<dbReference type="Proteomes" id="UP001497680">
    <property type="component" value="Unassembled WGS sequence"/>
</dbReference>